<protein>
    <submittedName>
        <fullName evidence="1">Uncharacterized protein</fullName>
    </submittedName>
</protein>
<proteinExistence type="predicted"/>
<reference evidence="1" key="1">
    <citation type="submission" date="2018-05" db="EMBL/GenBank/DDBJ databases">
        <authorList>
            <person name="Lanie J.A."/>
            <person name="Ng W.-L."/>
            <person name="Kazmierczak K.M."/>
            <person name="Andrzejewski T.M."/>
            <person name="Davidsen T.M."/>
            <person name="Wayne K.J."/>
            <person name="Tettelin H."/>
            <person name="Glass J.I."/>
            <person name="Rusch D."/>
            <person name="Podicherti R."/>
            <person name="Tsui H.-C.T."/>
            <person name="Winkler M.E."/>
        </authorList>
    </citation>
    <scope>NUCLEOTIDE SEQUENCE</scope>
</reference>
<dbReference type="AlphaFoldDB" id="A0A382L2X6"/>
<feature type="non-terminal residue" evidence="1">
    <location>
        <position position="1"/>
    </location>
</feature>
<accession>A0A382L2X6</accession>
<gene>
    <name evidence="1" type="ORF">METZ01_LOCUS282161</name>
</gene>
<name>A0A382L2X6_9ZZZZ</name>
<evidence type="ECO:0000313" key="1">
    <source>
        <dbReference type="EMBL" id="SVC29307.1"/>
    </source>
</evidence>
<dbReference type="EMBL" id="UINC01083522">
    <property type="protein sequence ID" value="SVC29307.1"/>
    <property type="molecule type" value="Genomic_DNA"/>
</dbReference>
<sequence length="35" mass="4113">VARTSELILLHKPYPVTVSLRHEYQITHILTLTRL</sequence>
<organism evidence="1">
    <name type="scientific">marine metagenome</name>
    <dbReference type="NCBI Taxonomy" id="408172"/>
    <lineage>
        <taxon>unclassified sequences</taxon>
        <taxon>metagenomes</taxon>
        <taxon>ecological metagenomes</taxon>
    </lineage>
</organism>